<reference evidence="3" key="1">
    <citation type="submission" date="2015-02" db="EMBL/GenBank/DDBJ databases">
        <authorList>
            <person name="Chooi Y.-H."/>
        </authorList>
    </citation>
    <scope>NUCLEOTIDE SEQUENCE [LARGE SCALE GENOMIC DNA]</scope>
    <source>
        <strain evidence="3">strain Y</strain>
    </source>
</reference>
<gene>
    <name evidence="2" type="ORF">YBN1229_v1_0900</name>
</gene>
<protein>
    <submittedName>
        <fullName evidence="2">Phasin</fullName>
    </submittedName>
</protein>
<dbReference type="Pfam" id="PF09361">
    <property type="entry name" value="Phasin_2"/>
    <property type="match status" value="1"/>
</dbReference>
<evidence type="ECO:0000259" key="1">
    <source>
        <dbReference type="Pfam" id="PF09361"/>
    </source>
</evidence>
<sequence>MTEQFTRQAQDMFAAAKDARIPENVQAFAEESVAKSREAYAKFNATAQDGAKAMEEVMLAAQAGAKAIGDKLVNNTAVNTEAVFDAAEAIARAKTLPEAARLQANFFQQQFAVAGAQTKELFELSTKVTRQTFETMNTAASKTFDQIKKSA</sequence>
<evidence type="ECO:0000313" key="2">
    <source>
        <dbReference type="EMBL" id="CPR16641.1"/>
    </source>
</evidence>
<keyword evidence="3" id="KW-1185">Reference proteome</keyword>
<dbReference type="KEGG" id="fil:BN1229_v1_0896"/>
<dbReference type="Proteomes" id="UP000033187">
    <property type="component" value="Chromosome 1"/>
</dbReference>
<accession>A0A0D6JC69</accession>
<dbReference type="KEGG" id="fiy:BN1229_v1_0900"/>
<dbReference type="EMBL" id="LN829119">
    <property type="protein sequence ID" value="CPR16641.1"/>
    <property type="molecule type" value="Genomic_DNA"/>
</dbReference>
<name>A0A0D6JC69_9HYPH</name>
<evidence type="ECO:0000313" key="3">
    <source>
        <dbReference type="Proteomes" id="UP000033187"/>
    </source>
</evidence>
<dbReference type="RefSeq" id="WP_052743681.1">
    <property type="nucleotide sequence ID" value="NZ_LN829118.1"/>
</dbReference>
<dbReference type="OrthoDB" id="7932429at2"/>
<dbReference type="AlphaFoldDB" id="A0A0D6JC69"/>
<organism evidence="2 3">
    <name type="scientific">Candidatus Filomicrobium marinum</name>
    <dbReference type="NCBI Taxonomy" id="1608628"/>
    <lineage>
        <taxon>Bacteria</taxon>
        <taxon>Pseudomonadati</taxon>
        <taxon>Pseudomonadota</taxon>
        <taxon>Alphaproteobacteria</taxon>
        <taxon>Hyphomicrobiales</taxon>
        <taxon>Hyphomicrobiaceae</taxon>
        <taxon>Filomicrobium</taxon>
    </lineage>
</organism>
<proteinExistence type="predicted"/>
<feature type="domain" description="Phasin" evidence="1">
    <location>
        <begin position="42"/>
        <end position="138"/>
    </location>
</feature>
<dbReference type="InterPro" id="IPR018968">
    <property type="entry name" value="Phasin"/>
</dbReference>